<organism evidence="1 2">
    <name type="scientific">Chelonia mydas</name>
    <name type="common">Green sea-turtle</name>
    <name type="synonym">Chelonia agassizi</name>
    <dbReference type="NCBI Taxonomy" id="8469"/>
    <lineage>
        <taxon>Eukaryota</taxon>
        <taxon>Metazoa</taxon>
        <taxon>Chordata</taxon>
        <taxon>Craniata</taxon>
        <taxon>Vertebrata</taxon>
        <taxon>Euteleostomi</taxon>
        <taxon>Archelosauria</taxon>
        <taxon>Testudinata</taxon>
        <taxon>Testudines</taxon>
        <taxon>Cryptodira</taxon>
        <taxon>Durocryptodira</taxon>
        <taxon>Americhelydia</taxon>
        <taxon>Chelonioidea</taxon>
        <taxon>Cheloniidae</taxon>
        <taxon>Chelonia</taxon>
    </lineage>
</organism>
<dbReference type="Proteomes" id="UP000031443">
    <property type="component" value="Unassembled WGS sequence"/>
</dbReference>
<evidence type="ECO:0000313" key="2">
    <source>
        <dbReference type="Proteomes" id="UP000031443"/>
    </source>
</evidence>
<keyword evidence="2" id="KW-1185">Reference proteome</keyword>
<evidence type="ECO:0000313" key="1">
    <source>
        <dbReference type="EMBL" id="EMP31768.1"/>
    </source>
</evidence>
<proteinExistence type="predicted"/>
<accession>M7BI70</accession>
<name>M7BI70_CHEMY</name>
<protein>
    <submittedName>
        <fullName evidence="1">Uncharacterized protein</fullName>
    </submittedName>
</protein>
<reference evidence="2" key="1">
    <citation type="journal article" date="2013" name="Nat. Genet.">
        <title>The draft genomes of soft-shell turtle and green sea turtle yield insights into the development and evolution of the turtle-specific body plan.</title>
        <authorList>
            <person name="Wang Z."/>
            <person name="Pascual-Anaya J."/>
            <person name="Zadissa A."/>
            <person name="Li W."/>
            <person name="Niimura Y."/>
            <person name="Huang Z."/>
            <person name="Li C."/>
            <person name="White S."/>
            <person name="Xiong Z."/>
            <person name="Fang D."/>
            <person name="Wang B."/>
            <person name="Ming Y."/>
            <person name="Chen Y."/>
            <person name="Zheng Y."/>
            <person name="Kuraku S."/>
            <person name="Pignatelli M."/>
            <person name="Herrero J."/>
            <person name="Beal K."/>
            <person name="Nozawa M."/>
            <person name="Li Q."/>
            <person name="Wang J."/>
            <person name="Zhang H."/>
            <person name="Yu L."/>
            <person name="Shigenobu S."/>
            <person name="Wang J."/>
            <person name="Liu J."/>
            <person name="Flicek P."/>
            <person name="Searle S."/>
            <person name="Wang J."/>
            <person name="Kuratani S."/>
            <person name="Yin Y."/>
            <person name="Aken B."/>
            <person name="Zhang G."/>
            <person name="Irie N."/>
        </authorList>
    </citation>
    <scope>NUCLEOTIDE SEQUENCE [LARGE SCALE GENOMIC DNA]</scope>
</reference>
<dbReference type="AlphaFoldDB" id="M7BI70"/>
<gene>
    <name evidence="1" type="ORF">UY3_11108</name>
</gene>
<sequence>MADTKTVKLEDSRIQGYQLLEDFRGSQGALLCTLPLPPSQALPPQLALTGNCSQWELQDGACGWAARKATWPCCCVGAIEGTCCCFRELLEQLILRQNMQTIRSQLPLNAVASINKSIIKKPNNLKQQRSVQIVIPPTSPD</sequence>
<dbReference type="EMBL" id="KB543575">
    <property type="protein sequence ID" value="EMP31768.1"/>
    <property type="molecule type" value="Genomic_DNA"/>
</dbReference>